<sequence length="202" mass="25155">MNNKKVFIIEYDDNNNEIDRNCIADEKWLFKNYYQFVNRRYLLDKKDREIFNDKQWEAMEYFEDEPIRLYTSMDSDYSYLISNAKLNVDKIEVWKRFFNEPIELQQFVKKIYKQHLWQWHINRPIKDGIPFDDYSFQGCYNWVKSISGIYYSVYNDGTRCWDFVDNKPTYKQAKYQNNKGRRIIFFSFKDWKEYIMNLNEFK</sequence>
<name>A0A6M0SWZ5_CLOBO</name>
<protein>
    <submittedName>
        <fullName evidence="1">Uncharacterized protein</fullName>
    </submittedName>
</protein>
<dbReference type="EMBL" id="SGJP01000011">
    <property type="protein sequence ID" value="NFA60038.1"/>
    <property type="molecule type" value="Genomic_DNA"/>
</dbReference>
<proteinExistence type="predicted"/>
<evidence type="ECO:0000313" key="1">
    <source>
        <dbReference type="EMBL" id="NFA60038.1"/>
    </source>
</evidence>
<comment type="caution">
    <text evidence="1">The sequence shown here is derived from an EMBL/GenBank/DDBJ whole genome shotgun (WGS) entry which is preliminary data.</text>
</comment>
<accession>A0A6M0SWZ5</accession>
<gene>
    <name evidence="1" type="ORF">EXM42_06410</name>
</gene>
<reference evidence="1 2" key="1">
    <citation type="submission" date="2019-02" db="EMBL/GenBank/DDBJ databases">
        <title>Genome sequencing of Clostridium botulinum clinical isolates.</title>
        <authorList>
            <person name="Brunt J."/>
            <person name="Van Vliet A.H.M."/>
            <person name="Stringer S.C."/>
            <person name="Grant K.A."/>
            <person name="Carter A.C."/>
            <person name="Peck M.W."/>
        </authorList>
    </citation>
    <scope>NUCLEOTIDE SEQUENCE [LARGE SCALE GENOMIC DNA]</scope>
    <source>
        <strain evidence="1 2">R1125/03</strain>
    </source>
</reference>
<dbReference type="AlphaFoldDB" id="A0A6M0SWZ5"/>
<dbReference type="Proteomes" id="UP000473089">
    <property type="component" value="Unassembled WGS sequence"/>
</dbReference>
<organism evidence="1 2">
    <name type="scientific">Clostridium botulinum</name>
    <dbReference type="NCBI Taxonomy" id="1491"/>
    <lineage>
        <taxon>Bacteria</taxon>
        <taxon>Bacillati</taxon>
        <taxon>Bacillota</taxon>
        <taxon>Clostridia</taxon>
        <taxon>Eubacteriales</taxon>
        <taxon>Clostridiaceae</taxon>
        <taxon>Clostridium</taxon>
    </lineage>
</organism>
<evidence type="ECO:0000313" key="2">
    <source>
        <dbReference type="Proteomes" id="UP000473089"/>
    </source>
</evidence>